<reference evidence="4" key="1">
    <citation type="submission" date="2015-09" db="EMBL/GenBank/DDBJ databases">
        <authorList>
            <consortium name="Pathogen Informatics"/>
        </authorList>
    </citation>
    <scope>NUCLEOTIDE SEQUENCE [LARGE SCALE GENOMIC DNA]</scope>
    <source>
        <strain evidence="4">Lake Konstanz</strain>
    </source>
</reference>
<feature type="region of interest" description="Disordered" evidence="2">
    <location>
        <begin position="172"/>
        <end position="192"/>
    </location>
</feature>
<evidence type="ECO:0000313" key="4">
    <source>
        <dbReference type="Proteomes" id="UP000051952"/>
    </source>
</evidence>
<feature type="compositionally biased region" description="Low complexity" evidence="2">
    <location>
        <begin position="8"/>
        <end position="26"/>
    </location>
</feature>
<feature type="compositionally biased region" description="Low complexity" evidence="2">
    <location>
        <begin position="232"/>
        <end position="248"/>
    </location>
</feature>
<evidence type="ECO:0000256" key="1">
    <source>
        <dbReference type="SAM" id="Coils"/>
    </source>
</evidence>
<accession>A0A0S4IMM0</accession>
<evidence type="ECO:0000256" key="2">
    <source>
        <dbReference type="SAM" id="MobiDB-lite"/>
    </source>
</evidence>
<keyword evidence="1" id="KW-0175">Coiled coil</keyword>
<evidence type="ECO:0000313" key="3">
    <source>
        <dbReference type="EMBL" id="CUE73956.1"/>
    </source>
</evidence>
<dbReference type="AlphaFoldDB" id="A0A0S4IMM0"/>
<protein>
    <submittedName>
        <fullName evidence="3">Uncharacterized protein</fullName>
    </submittedName>
</protein>
<name>A0A0S4IMM0_BODSA</name>
<sequence length="248" mass="26249">MSSRHHQQQQQQLLSAASSSHAAGDASSINLGEIASRWKFRPSGGVNGAAHTAALSPAAGGTVAVWGASGTTAAPPDLRSEFLKLRADLLRREPLMGQVSSIESELATTIDNLRRVETESKELRLQVQDTQSALTESQRQVDKQADQIARLQRELFDTRAQLEEERAALQRLRSSTAHPPPSPGMLSPQGSLLGSPVTTAIVRSTPVVAATSVTPPTGARLQQRAASPGVTSSSRQSAAVARSPARAR</sequence>
<dbReference type="EMBL" id="CYKH01000159">
    <property type="protein sequence ID" value="CUE73956.1"/>
    <property type="molecule type" value="Genomic_DNA"/>
</dbReference>
<dbReference type="VEuPathDB" id="TriTrypDB:BSAL_55530"/>
<feature type="coiled-coil region" evidence="1">
    <location>
        <begin position="99"/>
        <end position="172"/>
    </location>
</feature>
<organism evidence="3 4">
    <name type="scientific">Bodo saltans</name>
    <name type="common">Flagellated protozoan</name>
    <dbReference type="NCBI Taxonomy" id="75058"/>
    <lineage>
        <taxon>Eukaryota</taxon>
        <taxon>Discoba</taxon>
        <taxon>Euglenozoa</taxon>
        <taxon>Kinetoplastea</taxon>
        <taxon>Metakinetoplastina</taxon>
        <taxon>Eubodonida</taxon>
        <taxon>Bodonidae</taxon>
        <taxon>Bodo</taxon>
    </lineage>
</organism>
<dbReference type="Proteomes" id="UP000051952">
    <property type="component" value="Unassembled WGS sequence"/>
</dbReference>
<feature type="region of interest" description="Disordered" evidence="2">
    <location>
        <begin position="1"/>
        <end position="26"/>
    </location>
</feature>
<feature type="region of interest" description="Disordered" evidence="2">
    <location>
        <begin position="210"/>
        <end position="248"/>
    </location>
</feature>
<gene>
    <name evidence="3" type="ORF">BSAL_55530</name>
</gene>
<keyword evidence="4" id="KW-1185">Reference proteome</keyword>
<proteinExistence type="predicted"/>
<dbReference type="SUPFAM" id="SSF90257">
    <property type="entry name" value="Myosin rod fragments"/>
    <property type="match status" value="1"/>
</dbReference>